<feature type="region of interest" description="Disordered" evidence="1">
    <location>
        <begin position="32"/>
        <end position="53"/>
    </location>
</feature>
<evidence type="ECO:0000313" key="2">
    <source>
        <dbReference type="EMBL" id="KAK7473458.1"/>
    </source>
</evidence>
<dbReference type="Proteomes" id="UP001519460">
    <property type="component" value="Unassembled WGS sequence"/>
</dbReference>
<evidence type="ECO:0000256" key="1">
    <source>
        <dbReference type="SAM" id="MobiDB-lite"/>
    </source>
</evidence>
<name>A0ABD0JF49_9CAEN</name>
<organism evidence="2 3">
    <name type="scientific">Batillaria attramentaria</name>
    <dbReference type="NCBI Taxonomy" id="370345"/>
    <lineage>
        <taxon>Eukaryota</taxon>
        <taxon>Metazoa</taxon>
        <taxon>Spiralia</taxon>
        <taxon>Lophotrochozoa</taxon>
        <taxon>Mollusca</taxon>
        <taxon>Gastropoda</taxon>
        <taxon>Caenogastropoda</taxon>
        <taxon>Sorbeoconcha</taxon>
        <taxon>Cerithioidea</taxon>
        <taxon>Batillariidae</taxon>
        <taxon>Batillaria</taxon>
    </lineage>
</organism>
<proteinExistence type="predicted"/>
<comment type="caution">
    <text evidence="2">The sequence shown here is derived from an EMBL/GenBank/DDBJ whole genome shotgun (WGS) entry which is preliminary data.</text>
</comment>
<gene>
    <name evidence="2" type="ORF">BaRGS_00035287</name>
</gene>
<protein>
    <submittedName>
        <fullName evidence="2">Uncharacterized protein</fullName>
    </submittedName>
</protein>
<dbReference type="AlphaFoldDB" id="A0ABD0JF49"/>
<reference evidence="2 3" key="1">
    <citation type="journal article" date="2023" name="Sci. Data">
        <title>Genome assembly of the Korean intertidal mud-creeper Batillaria attramentaria.</title>
        <authorList>
            <person name="Patra A.K."/>
            <person name="Ho P.T."/>
            <person name="Jun S."/>
            <person name="Lee S.J."/>
            <person name="Kim Y."/>
            <person name="Won Y.J."/>
        </authorList>
    </citation>
    <scope>NUCLEOTIDE SEQUENCE [LARGE SCALE GENOMIC DNA]</scope>
    <source>
        <strain evidence="2">Wonlab-2016</strain>
    </source>
</reference>
<dbReference type="EMBL" id="JACVVK020000469">
    <property type="protein sequence ID" value="KAK7473458.1"/>
    <property type="molecule type" value="Genomic_DNA"/>
</dbReference>
<feature type="non-terminal residue" evidence="2">
    <location>
        <position position="1"/>
    </location>
</feature>
<keyword evidence="3" id="KW-1185">Reference proteome</keyword>
<sequence length="149" mass="16494">RQRASSSCWENCLAGEVPSGARGTHAFVLLSPQGPHRKPVKGERSNASKTRPAALSRLRRSVITDFDCVKQLEVSLVVTAVCFKTNYFHCDLRPPLTSVTSWVTLSSLGSPCPGTRYVSYALLLCAVAVSRRTPVLFFPRRYRVMLKVP</sequence>
<evidence type="ECO:0000313" key="3">
    <source>
        <dbReference type="Proteomes" id="UP001519460"/>
    </source>
</evidence>
<accession>A0ABD0JF49</accession>